<sequence>MYHIQPMTLETAKEIQTWTYQEPYSLYSFSEDNEVLEELMDGSYVSVWNEENLFGYFCFGQSARVPSGVNEGVYEEDLLDIGLGIRPNETGKGNGRLFLQTGLLYAAERFGAKDFRLTVASFNDRARKVYEREGFKFHRSFVNRTTSSEVPFEVMIKKK</sequence>
<evidence type="ECO:0000313" key="2">
    <source>
        <dbReference type="EMBL" id="MDQ0483507.1"/>
    </source>
</evidence>
<dbReference type="Proteomes" id="UP001226720">
    <property type="component" value="Unassembled WGS sequence"/>
</dbReference>
<evidence type="ECO:0000313" key="3">
    <source>
        <dbReference type="Proteomes" id="UP001226720"/>
    </source>
</evidence>
<dbReference type="SUPFAM" id="SSF55729">
    <property type="entry name" value="Acyl-CoA N-acyltransferases (Nat)"/>
    <property type="match status" value="1"/>
</dbReference>
<proteinExistence type="predicted"/>
<feature type="domain" description="N-acetyltransferase" evidence="1">
    <location>
        <begin position="2"/>
        <end position="157"/>
    </location>
</feature>
<protein>
    <submittedName>
        <fullName evidence="2">RimJ/RimL family protein N-acetyltransferase</fullName>
    </submittedName>
</protein>
<dbReference type="GeneID" id="301327788"/>
<dbReference type="InterPro" id="IPR016181">
    <property type="entry name" value="Acyl_CoA_acyltransferase"/>
</dbReference>
<reference evidence="2" key="1">
    <citation type="submission" date="2023-07" db="EMBL/GenBank/DDBJ databases">
        <title>Genomic Encyclopedia of Type Strains, Phase IV (KMG-IV): sequencing the most valuable type-strain genomes for metagenomic binning, comparative biology and taxonomic classification.</title>
        <authorList>
            <person name="Goeker M."/>
        </authorList>
    </citation>
    <scope>NUCLEOTIDE SEQUENCE [LARGE SCALE GENOMIC DNA]</scope>
    <source>
        <strain evidence="2">JSM 076093</strain>
    </source>
</reference>
<dbReference type="EMBL" id="JAUSWM010000004">
    <property type="protein sequence ID" value="MDQ0483507.1"/>
    <property type="molecule type" value="Genomic_DNA"/>
</dbReference>
<accession>A0ABU0K5W3</accession>
<gene>
    <name evidence="2" type="ORF">QO000_002489</name>
</gene>
<dbReference type="Pfam" id="PF00583">
    <property type="entry name" value="Acetyltransf_1"/>
    <property type="match status" value="1"/>
</dbReference>
<dbReference type="PROSITE" id="PS51186">
    <property type="entry name" value="GNAT"/>
    <property type="match status" value="1"/>
</dbReference>
<keyword evidence="3" id="KW-1185">Reference proteome</keyword>
<dbReference type="Gene3D" id="3.40.630.30">
    <property type="match status" value="1"/>
</dbReference>
<dbReference type="InterPro" id="IPR000182">
    <property type="entry name" value="GNAT_dom"/>
</dbReference>
<dbReference type="RefSeq" id="WP_301552172.1">
    <property type="nucleotide sequence ID" value="NZ_JAQRMZ010000006.1"/>
</dbReference>
<evidence type="ECO:0000259" key="1">
    <source>
        <dbReference type="PROSITE" id="PS51186"/>
    </source>
</evidence>
<name>A0ABU0K5W3_9BACL</name>
<organism evidence="2 3">
    <name type="scientific">Guptibacillus hwajinpoensis</name>
    <dbReference type="NCBI Taxonomy" id="208199"/>
    <lineage>
        <taxon>Bacteria</taxon>
        <taxon>Bacillati</taxon>
        <taxon>Bacillota</taxon>
        <taxon>Bacilli</taxon>
        <taxon>Bacillales</taxon>
        <taxon>Guptibacillaceae</taxon>
        <taxon>Guptibacillus</taxon>
    </lineage>
</organism>
<comment type="caution">
    <text evidence="2">The sequence shown here is derived from an EMBL/GenBank/DDBJ whole genome shotgun (WGS) entry which is preliminary data.</text>
</comment>